<evidence type="ECO:0000256" key="9">
    <source>
        <dbReference type="ARBA" id="ARBA00048679"/>
    </source>
</evidence>
<evidence type="ECO:0000259" key="12">
    <source>
        <dbReference type="PROSITE" id="PS51189"/>
    </source>
</evidence>
<sequence length="2352" mass="262549">MADNAPTVFNVHVPNFIDVIWSGLRHPNLMVREASLQALCSCLAVIEARETRYRVQWYYKLFEDTQSGLKKMSSTESIHGSLLAIGELVKYTGEFMLARYREVVHTVLQFRDHKEKIVRHSVVLLIPQLAFYAPERFARTYLRVCLSYLMGLIRGGGTERTLAFGSLADMISAVSLSTVRIGRPEMEEYLPSLAVYLREAVGGKSKGRQSSITPEALHCIGVLSESLGSMWEPYVVKLIDPMFSCGLTSALIGSLEQTCAALPSVHSTIQEKLLDSLAQVLVGCDFHVAIAEHSQVFSWVKRRKQISTLNVERKNMHEVQLALRTLGAFPLQSRSLLEFVHGCASLYLSDDTACIRKEAALACIRTLEQSARSLKCYTSKAGLHSVASEMVGQLLIFAISDPDVSVRRAILTSIKPAYPFTQHLSQAGALRTLFLGLHDEAFDLRCSVTALSGQLSDANPAYVLPALRQQLFQLLSDLQHCPDSRHKEESTRLLACLIRSAPGLILLYTLPILRVLIEKLRAEQGPTSVKVPGLKGPRGEGGVLASVLVAIGELACVARGSLQPHVVELMPLLLEPLHDVNIVNKRQVAVVALGQLAESTGYVMQAYTDFPQLMTHLLRILSDGEWNVKLEVIKVLGILGALDPYTHKQNLTFLAGEGRLAHEGVRGQRQSHAVFAITSQAPATQDSPSQAQQPDFSMSDLLPSTTLGTTSDDYYPTVALNALVRTLMDSSMSSHHKMVIRSIVFILQSLGLGCVQYLHKIMPVFFHVLRSRQDGLKDFMFQQLTVIVTIIRQHIRKYLDEMVALIKQRFQEPPLPLAALKLLEALSVALNDEFRMYMPDLLPKLIWALAAAERHGSYKDVPYILHALESFRASIDEHLHLLLPTLVKLLAPGAAGAPSQIQMSVMQSLSRLLPKMRLAGYSSAILQPLLRAMDGPDPAIRQPALDTACRLSSAIGNDFALFVPSIEKIVRKHKLKNSAFVQVSARFTRHQHLRNQTAYLDSWGSTTESKQVKRHVIKDEQEFGAGALVSPPKVRLSVNENNLRKAWDSSQRSTKEDWQEWMRHFSVELLRESPSPALRACHSLAQVQPHMARELFAAGFMSCWSELHEGYQEQLVRSLEAAFASPTIPQEIVVTLLNLAEFMEHDEKPLPVDIRTLSVLAERCHAFAKALHYKEMEFESSPSACVESLISINNQLQQHEAAVGILAYAQQYLNVDLKESWYEKLQRWDDALEAYEKKFDSVAMTPASMLDANLGRMRCLAALARWEDLSELCDEVWAAADSSTRRGMAAIAAEAAWHMGKWDEMEMFVDVLDSNARGIPLLLPRVSSLASAIGGGSAGASTSSFLRAVTLIRHGAYDQALTAIERAREGLAAELSALVSESYDRAYGDMIRVQQLTELEEVIEYSQLNEGSLSGNEANVKLPSHLTVQDIHNRKKLIRSMWHDRLNGVQRKVEEWQALLSVRSLVLPMSEDVDTWLHFASLCRKNGRIHQSHSTLLKLLQYDPATISEASKPGYGAGSGNSEVMLGYLKHNWAIGHRSDAFARLQSLLEEVQKDCVNHNTEMTAGNSIQEAQINSTATFLSKPPLLARTSLKHALWQWSLSKDLNGDHVSDILSSLQTCTRVAPSWGKAWHHWALFNVAAMDHFAYSDPEAATRHVAPAVTGFFRSIALGAAQQPRGGNLQDILRLLTLWFNHGALEDVQAALDEGFSHISIDTWLVVIPQIIARIHTASSVVRRAIQSLLIRIGRHHPQALMYPLLVACKSQSLSRRKAAMSIIDNLRQHNPALVEQAQLVSQELIRMAILWHEMWHEALEEASRLYFGEGNVEGMLSTLIPLHEMMDKQGPETLKEIAFVQAYGRELQEAHEWILKYQKSGREAELHQAWDLYYHVFKRINKQLPSLTTLELQYVAPNLVRAQNLELAVPGTYIAGESLVTIAAFAPTLHVITSKQRPRKLTIYGGDGAEYTFLLKGHEDLRQDERVMQLLGLVNTLMSNDQATREKDYSIARYAVIPLSPNSGLIGWVPNCDTLHALIREYRDARKIPLNVEHRLMLAMAPDFDNLTVMQKVEVFRNALENTAGNDLDKVLWLKSRTSEAWLQRRTSYTRSLAVMSMVGYLLGLGDRHPSNLMLDRYSGKILHIDFGDCFEASMHREKFPEKVPFRLTRMLVKAMEVSGIEGTFRSTCEAVMHMLHNNRDSVMAMLEAFVHDPLINWRLLHTAGTAAGVEANVAPDALLDQELSNRAANNSVEGGVANEMAKLNVDGDGPQTYPRSYTEKDILDAVDNMGDANEALNERAVAVMKRMSDKLTGRDFIESSLGSLSDGDAIEKQVQHLIEQATSDENLCQSYIGWCPFW</sequence>
<keyword evidence="7 10" id="KW-0067">ATP-binding</keyword>
<dbReference type="InterPro" id="IPR018936">
    <property type="entry name" value="PI3/4_kinase_CS"/>
</dbReference>
<dbReference type="InterPro" id="IPR057564">
    <property type="entry name" value="HEAT_ATR"/>
</dbReference>
<dbReference type="SUPFAM" id="SSF56112">
    <property type="entry name" value="Protein kinase-like (PK-like)"/>
    <property type="match status" value="1"/>
</dbReference>
<dbReference type="InterPro" id="IPR026683">
    <property type="entry name" value="TOR_cat"/>
</dbReference>
<dbReference type="InterPro" id="IPR011009">
    <property type="entry name" value="Kinase-like_dom_sf"/>
</dbReference>
<dbReference type="Gene3D" id="1.20.120.150">
    <property type="entry name" value="FKBP12-rapamycin binding domain"/>
    <property type="match status" value="1"/>
</dbReference>
<keyword evidence="4" id="KW-0677">Repeat</keyword>
<evidence type="ECO:0000256" key="5">
    <source>
        <dbReference type="ARBA" id="ARBA00022741"/>
    </source>
</evidence>
<dbReference type="GO" id="GO:0005634">
    <property type="term" value="C:nucleus"/>
    <property type="evidence" value="ECO:0007669"/>
    <property type="project" value="TreeGrafter"/>
</dbReference>
<keyword evidence="3 10" id="KW-0808">Transferase</keyword>
<dbReference type="GO" id="GO:0016242">
    <property type="term" value="P:negative regulation of macroautophagy"/>
    <property type="evidence" value="ECO:0007669"/>
    <property type="project" value="TreeGrafter"/>
</dbReference>
<evidence type="ECO:0000313" key="17">
    <source>
        <dbReference type="EMBL" id="CAE0612251.1"/>
    </source>
</evidence>
<comment type="catalytic activity">
    <reaction evidence="8 10">
        <text>L-threonyl-[protein] + ATP = O-phospho-L-threonyl-[protein] + ADP + H(+)</text>
        <dbReference type="Rhea" id="RHEA:46608"/>
        <dbReference type="Rhea" id="RHEA-COMP:11060"/>
        <dbReference type="Rhea" id="RHEA-COMP:11605"/>
        <dbReference type="ChEBI" id="CHEBI:15378"/>
        <dbReference type="ChEBI" id="CHEBI:30013"/>
        <dbReference type="ChEBI" id="CHEBI:30616"/>
        <dbReference type="ChEBI" id="CHEBI:61977"/>
        <dbReference type="ChEBI" id="CHEBI:456216"/>
        <dbReference type="EC" id="2.7.11.1"/>
    </reaction>
</comment>
<keyword evidence="6 10" id="KW-0418">Kinase</keyword>
<keyword evidence="2 10" id="KW-0723">Serine/threonine-protein kinase</keyword>
<dbReference type="PROSITE" id="PS51190">
    <property type="entry name" value="FATC"/>
    <property type="match status" value="1"/>
</dbReference>
<dbReference type="PROSITE" id="PS00916">
    <property type="entry name" value="PI3_4_KINASE_2"/>
    <property type="match status" value="1"/>
</dbReference>
<dbReference type="GO" id="GO:0031931">
    <property type="term" value="C:TORC1 complex"/>
    <property type="evidence" value="ECO:0007669"/>
    <property type="project" value="TreeGrafter"/>
</dbReference>
<evidence type="ECO:0000313" key="16">
    <source>
        <dbReference type="EMBL" id="CAE0612250.1"/>
    </source>
</evidence>
<dbReference type="GO" id="GO:0004674">
    <property type="term" value="F:protein serine/threonine kinase activity"/>
    <property type="evidence" value="ECO:0007669"/>
    <property type="project" value="UniProtKB-KW"/>
</dbReference>
<dbReference type="Pfam" id="PF08771">
    <property type="entry name" value="FRB_dom"/>
    <property type="match status" value="1"/>
</dbReference>
<dbReference type="InterPro" id="IPR000403">
    <property type="entry name" value="PI3/4_kinase_cat_dom"/>
</dbReference>
<dbReference type="InterPro" id="IPR003151">
    <property type="entry name" value="PIK-rel_kinase_FAT"/>
</dbReference>
<dbReference type="Pfam" id="PF02259">
    <property type="entry name" value="FAT"/>
    <property type="match status" value="1"/>
</dbReference>
<accession>A0A6U9RXV1</accession>
<dbReference type="InterPro" id="IPR050517">
    <property type="entry name" value="DDR_Repair_Kinase"/>
</dbReference>
<dbReference type="PANTHER" id="PTHR11139:SF9">
    <property type="entry name" value="SERINE_THREONINE-PROTEIN KINASE MTOR"/>
    <property type="match status" value="1"/>
</dbReference>
<dbReference type="SUPFAM" id="SSF47212">
    <property type="entry name" value="FKBP12-rapamycin-binding domain of FKBP-rapamycin-associated protein (FRAP)"/>
    <property type="match status" value="1"/>
</dbReference>
<dbReference type="InterPro" id="IPR014009">
    <property type="entry name" value="PIK_FAT"/>
</dbReference>
<dbReference type="GO" id="GO:0005524">
    <property type="term" value="F:ATP binding"/>
    <property type="evidence" value="ECO:0007669"/>
    <property type="project" value="UniProtKB-KW"/>
</dbReference>
<dbReference type="InterPro" id="IPR003152">
    <property type="entry name" value="FATC_dom"/>
</dbReference>
<comment type="similarity">
    <text evidence="1 10">Belongs to the PI3/PI4-kinase family.</text>
</comment>
<dbReference type="GO" id="GO:0044877">
    <property type="term" value="F:protein-containing complex binding"/>
    <property type="evidence" value="ECO:0007669"/>
    <property type="project" value="InterPro"/>
</dbReference>
<evidence type="ECO:0000259" key="13">
    <source>
        <dbReference type="PROSITE" id="PS51190"/>
    </source>
</evidence>
<organism evidence="16">
    <name type="scientific">Picocystis salinarum</name>
    <dbReference type="NCBI Taxonomy" id="88271"/>
    <lineage>
        <taxon>Eukaryota</taxon>
        <taxon>Viridiplantae</taxon>
        <taxon>Chlorophyta</taxon>
        <taxon>Picocystophyceae</taxon>
        <taxon>Picocystales</taxon>
        <taxon>Picocystaceae</taxon>
        <taxon>Picocystis</taxon>
    </lineage>
</organism>
<dbReference type="InterPro" id="IPR009076">
    <property type="entry name" value="FRB_dom"/>
</dbReference>
<evidence type="ECO:0000256" key="3">
    <source>
        <dbReference type="ARBA" id="ARBA00022679"/>
    </source>
</evidence>
<protein>
    <recommendedName>
        <fullName evidence="10">Serine/threonine-protein kinase TOR</fullName>
        <ecNumber evidence="10">2.7.11.1</ecNumber>
    </recommendedName>
</protein>
<dbReference type="CDD" id="cd05169">
    <property type="entry name" value="PIKKc_TOR"/>
    <property type="match status" value="1"/>
</dbReference>
<feature type="domain" description="FATC" evidence="13">
    <location>
        <begin position="2320"/>
        <end position="2352"/>
    </location>
</feature>
<comment type="catalytic activity">
    <reaction evidence="9">
        <text>L-seryl-[protein] + ATP = O-phospho-L-seryl-[protein] + ADP + H(+)</text>
        <dbReference type="Rhea" id="RHEA:17989"/>
        <dbReference type="Rhea" id="RHEA-COMP:9863"/>
        <dbReference type="Rhea" id="RHEA-COMP:11604"/>
        <dbReference type="ChEBI" id="CHEBI:15378"/>
        <dbReference type="ChEBI" id="CHEBI:29999"/>
        <dbReference type="ChEBI" id="CHEBI:30616"/>
        <dbReference type="ChEBI" id="CHEBI:83421"/>
        <dbReference type="ChEBI" id="CHEBI:456216"/>
        <dbReference type="EC" id="2.7.11.1"/>
    </reaction>
</comment>
<evidence type="ECO:0000259" key="11">
    <source>
        <dbReference type="PROSITE" id="PS50290"/>
    </source>
</evidence>
<evidence type="ECO:0000256" key="10">
    <source>
        <dbReference type="RuleBase" id="RU364109"/>
    </source>
</evidence>
<evidence type="ECO:0000256" key="6">
    <source>
        <dbReference type="ARBA" id="ARBA00022777"/>
    </source>
</evidence>
<dbReference type="Pfam" id="PF02260">
    <property type="entry name" value="FATC"/>
    <property type="match status" value="1"/>
</dbReference>
<gene>
    <name evidence="14" type="ORF">PSAL00342_LOCUS6083</name>
    <name evidence="15" type="ORF">PSAL00342_LOCUS6084</name>
    <name evidence="16" type="ORF">PSAL00342_LOCUS6085</name>
    <name evidence="17" type="ORF">PSAL00342_LOCUS6086</name>
</gene>
<dbReference type="Pfam" id="PF23593">
    <property type="entry name" value="HEAT_ATR"/>
    <property type="match status" value="1"/>
</dbReference>
<dbReference type="GO" id="GO:0031929">
    <property type="term" value="P:TOR signaling"/>
    <property type="evidence" value="ECO:0007669"/>
    <property type="project" value="TreeGrafter"/>
</dbReference>
<dbReference type="Pfam" id="PF11865">
    <property type="entry name" value="mTOR_dom"/>
    <property type="match status" value="1"/>
</dbReference>
<evidence type="ECO:0000313" key="14">
    <source>
        <dbReference type="EMBL" id="CAE0612248.1"/>
    </source>
</evidence>
<name>A0A6U9RXV1_9CHLO</name>
<dbReference type="InterPro" id="IPR011989">
    <property type="entry name" value="ARM-like"/>
</dbReference>
<proteinExistence type="inferred from homology"/>
<dbReference type="InterPro" id="IPR036738">
    <property type="entry name" value="FRB_sf"/>
</dbReference>
<dbReference type="EMBL" id="HBIS01006709">
    <property type="protein sequence ID" value="CAE0612248.1"/>
    <property type="molecule type" value="Transcribed_RNA"/>
</dbReference>
<dbReference type="FunFam" id="1.10.1070.11:FF:000029">
    <property type="entry name" value="Serine/threonine-protein kinase TOR"/>
    <property type="match status" value="1"/>
</dbReference>
<dbReference type="Gene3D" id="3.30.1010.10">
    <property type="entry name" value="Phosphatidylinositol 3-kinase Catalytic Subunit, Chain A, domain 4"/>
    <property type="match status" value="1"/>
</dbReference>
<keyword evidence="5 10" id="KW-0547">Nucleotide-binding</keyword>
<dbReference type="GO" id="GO:0031932">
    <property type="term" value="C:TORC2 complex"/>
    <property type="evidence" value="ECO:0007669"/>
    <property type="project" value="TreeGrafter"/>
</dbReference>
<dbReference type="SUPFAM" id="SSF48371">
    <property type="entry name" value="ARM repeat"/>
    <property type="match status" value="1"/>
</dbReference>
<feature type="domain" description="FAT" evidence="12">
    <location>
        <begin position="1156"/>
        <end position="1763"/>
    </location>
</feature>
<evidence type="ECO:0000256" key="1">
    <source>
        <dbReference type="ARBA" id="ARBA00011031"/>
    </source>
</evidence>
<evidence type="ECO:0000256" key="7">
    <source>
        <dbReference type="ARBA" id="ARBA00022840"/>
    </source>
</evidence>
<dbReference type="Gene3D" id="1.25.10.10">
    <property type="entry name" value="Leucine-rich Repeat Variant"/>
    <property type="match status" value="3"/>
</dbReference>
<dbReference type="FunFam" id="3.30.1010.10:FF:000006">
    <property type="entry name" value="Serine/threonine-protein kinase TOR"/>
    <property type="match status" value="1"/>
</dbReference>
<dbReference type="SMART" id="SM01343">
    <property type="entry name" value="FATC"/>
    <property type="match status" value="1"/>
</dbReference>
<dbReference type="EC" id="2.7.11.1" evidence="10"/>
<dbReference type="SMART" id="SM01345">
    <property type="entry name" value="Rapamycin_bind"/>
    <property type="match status" value="1"/>
</dbReference>
<reference evidence="16" key="1">
    <citation type="submission" date="2021-01" db="EMBL/GenBank/DDBJ databases">
        <authorList>
            <person name="Corre E."/>
            <person name="Pelletier E."/>
            <person name="Niang G."/>
            <person name="Scheremetjew M."/>
            <person name="Finn R."/>
            <person name="Kale V."/>
            <person name="Holt S."/>
            <person name="Cochrane G."/>
            <person name="Meng A."/>
            <person name="Brown T."/>
            <person name="Cohen L."/>
        </authorList>
    </citation>
    <scope>NUCLEOTIDE SEQUENCE</scope>
    <source>
        <strain evidence="16">CCMP1897</strain>
    </source>
</reference>
<evidence type="ECO:0000256" key="8">
    <source>
        <dbReference type="ARBA" id="ARBA00047899"/>
    </source>
</evidence>
<evidence type="ECO:0000256" key="2">
    <source>
        <dbReference type="ARBA" id="ARBA00022527"/>
    </source>
</evidence>
<dbReference type="PROSITE" id="PS51189">
    <property type="entry name" value="FAT"/>
    <property type="match status" value="1"/>
</dbReference>
<dbReference type="EMBL" id="HBIS01006710">
    <property type="protein sequence ID" value="CAE0612249.1"/>
    <property type="molecule type" value="Transcribed_RNA"/>
</dbReference>
<dbReference type="Gene3D" id="1.10.1070.11">
    <property type="entry name" value="Phosphatidylinositol 3-/4-kinase, catalytic domain"/>
    <property type="match status" value="1"/>
</dbReference>
<evidence type="ECO:0000256" key="4">
    <source>
        <dbReference type="ARBA" id="ARBA00022737"/>
    </source>
</evidence>
<dbReference type="EMBL" id="HBIS01006712">
    <property type="protein sequence ID" value="CAE0612251.1"/>
    <property type="molecule type" value="Transcribed_RNA"/>
</dbReference>
<feature type="domain" description="PI3K/PI4K catalytic" evidence="11">
    <location>
        <begin position="1938"/>
        <end position="2252"/>
    </location>
</feature>
<dbReference type="SMART" id="SM00146">
    <property type="entry name" value="PI3Kc"/>
    <property type="match status" value="1"/>
</dbReference>
<dbReference type="PANTHER" id="PTHR11139">
    <property type="entry name" value="ATAXIA TELANGIECTASIA MUTATED ATM -RELATED"/>
    <property type="match status" value="1"/>
</dbReference>
<dbReference type="FunFam" id="1.20.120.150:FF:000001">
    <property type="entry name" value="Serine/threonine-protein kinase TOR"/>
    <property type="match status" value="1"/>
</dbReference>
<dbReference type="PROSITE" id="PS50290">
    <property type="entry name" value="PI3_4_KINASE_3"/>
    <property type="match status" value="1"/>
</dbReference>
<dbReference type="EMBL" id="HBIS01006711">
    <property type="protein sequence ID" value="CAE0612250.1"/>
    <property type="molecule type" value="Transcribed_RNA"/>
</dbReference>
<dbReference type="InterPro" id="IPR036940">
    <property type="entry name" value="PI3/4_kinase_cat_sf"/>
</dbReference>
<evidence type="ECO:0000313" key="15">
    <source>
        <dbReference type="EMBL" id="CAE0612249.1"/>
    </source>
</evidence>
<dbReference type="InterPro" id="IPR016024">
    <property type="entry name" value="ARM-type_fold"/>
</dbReference>
<dbReference type="PROSITE" id="PS00915">
    <property type="entry name" value="PI3_4_KINASE_1"/>
    <property type="match status" value="1"/>
</dbReference>
<dbReference type="InterPro" id="IPR024585">
    <property type="entry name" value="mTOR_dom"/>
</dbReference>
<dbReference type="Pfam" id="PF00454">
    <property type="entry name" value="PI3_PI4_kinase"/>
    <property type="match status" value="1"/>
</dbReference>
<dbReference type="SMART" id="SM01346">
    <property type="entry name" value="DUF3385"/>
    <property type="match status" value="1"/>
</dbReference>
<dbReference type="GO" id="GO:0005737">
    <property type="term" value="C:cytoplasm"/>
    <property type="evidence" value="ECO:0007669"/>
    <property type="project" value="TreeGrafter"/>
</dbReference>